<organism evidence="1 2">
    <name type="scientific">Spirosoma fluviale</name>
    <dbReference type="NCBI Taxonomy" id="1597977"/>
    <lineage>
        <taxon>Bacteria</taxon>
        <taxon>Pseudomonadati</taxon>
        <taxon>Bacteroidota</taxon>
        <taxon>Cytophagia</taxon>
        <taxon>Cytophagales</taxon>
        <taxon>Cytophagaceae</taxon>
        <taxon>Spirosoma</taxon>
    </lineage>
</organism>
<dbReference type="AlphaFoldDB" id="A0A286GQ39"/>
<reference evidence="2" key="1">
    <citation type="submission" date="2017-09" db="EMBL/GenBank/DDBJ databases">
        <authorList>
            <person name="Varghese N."/>
            <person name="Submissions S."/>
        </authorList>
    </citation>
    <scope>NUCLEOTIDE SEQUENCE [LARGE SCALE GENOMIC DNA]</scope>
    <source>
        <strain evidence="2">DSM 29961</strain>
    </source>
</reference>
<keyword evidence="2" id="KW-1185">Reference proteome</keyword>
<gene>
    <name evidence="1" type="ORF">SAMN06269250_5864</name>
</gene>
<dbReference type="Proteomes" id="UP000219452">
    <property type="component" value="Unassembled WGS sequence"/>
</dbReference>
<protein>
    <submittedName>
        <fullName evidence="1">Uncharacterized protein</fullName>
    </submittedName>
</protein>
<dbReference type="RefSeq" id="WP_097130868.1">
    <property type="nucleotide sequence ID" value="NZ_OCNH01000007.1"/>
</dbReference>
<dbReference type="EMBL" id="OCNH01000007">
    <property type="protein sequence ID" value="SOD97630.1"/>
    <property type="molecule type" value="Genomic_DNA"/>
</dbReference>
<evidence type="ECO:0000313" key="2">
    <source>
        <dbReference type="Proteomes" id="UP000219452"/>
    </source>
</evidence>
<sequence length="76" mass="8730">MEAMIAEVLVSDTDQLVCHKQGKDIFKKMAEHVAQEFKRLHSIEIDATQILDAFNRRKVGSLTFMVGEHTVKWTLD</sequence>
<name>A0A286GQ39_9BACT</name>
<evidence type="ECO:0000313" key="1">
    <source>
        <dbReference type="EMBL" id="SOD97630.1"/>
    </source>
</evidence>
<accession>A0A286GQ39</accession>
<proteinExistence type="predicted"/>